<evidence type="ECO:0000313" key="1">
    <source>
        <dbReference type="EMBL" id="GBH21376.1"/>
    </source>
</evidence>
<proteinExistence type="predicted"/>
<accession>A0AAN4TPX5</accession>
<evidence type="ECO:0000313" key="2">
    <source>
        <dbReference type="Proteomes" id="UP000248291"/>
    </source>
</evidence>
<name>A0AAN4TPX5_PSESF</name>
<dbReference type="AlphaFoldDB" id="A0AAN4TPX5"/>
<organism evidence="1 2">
    <name type="scientific">Pseudomonas syringae pv. actinidiae</name>
    <dbReference type="NCBI Taxonomy" id="103796"/>
    <lineage>
        <taxon>Bacteria</taxon>
        <taxon>Pseudomonadati</taxon>
        <taxon>Pseudomonadota</taxon>
        <taxon>Gammaproteobacteria</taxon>
        <taxon>Pseudomonadales</taxon>
        <taxon>Pseudomonadaceae</taxon>
        <taxon>Pseudomonas</taxon>
        <taxon>Pseudomonas syringae</taxon>
    </lineage>
</organism>
<protein>
    <submittedName>
        <fullName evidence="1">Uncharacterized protein</fullName>
    </submittedName>
</protein>
<gene>
    <name evidence="1" type="ORF">KPSA3_07422</name>
</gene>
<sequence>MTDTRCVVAVTRMSSRLWLVAPASRLSVRPATEVQRCPRVVSQARDR</sequence>
<dbReference type="Proteomes" id="UP000248291">
    <property type="component" value="Unassembled WGS sequence"/>
</dbReference>
<reference evidence="1 2" key="1">
    <citation type="submission" date="2018-04" db="EMBL/GenBank/DDBJ databases">
        <title>Draft genome sequence of Pseudomonas syringae pv. actinidiae biovar 3 strains isolated from kiwifruit in Kagawa prefecture.</title>
        <authorList>
            <person name="Tabuchi M."/>
            <person name="Saito M."/>
            <person name="Fujiwara S."/>
            <person name="Sasa N."/>
            <person name="Akimitsu K."/>
            <person name="Gomi K."/>
            <person name="Konishi-Sugita S."/>
            <person name="Hamano K."/>
            <person name="Kataoka I."/>
        </authorList>
    </citation>
    <scope>NUCLEOTIDE SEQUENCE [LARGE SCALE GENOMIC DNA]</scope>
    <source>
        <strain evidence="1 2">MAFF212211</strain>
    </source>
</reference>
<dbReference type="EMBL" id="BGKA01000289">
    <property type="protein sequence ID" value="GBH21376.1"/>
    <property type="molecule type" value="Genomic_DNA"/>
</dbReference>
<comment type="caution">
    <text evidence="1">The sequence shown here is derived from an EMBL/GenBank/DDBJ whole genome shotgun (WGS) entry which is preliminary data.</text>
</comment>